<organism evidence="1 2">
    <name type="scientific">Habropoda laboriosa</name>
    <dbReference type="NCBI Taxonomy" id="597456"/>
    <lineage>
        <taxon>Eukaryota</taxon>
        <taxon>Metazoa</taxon>
        <taxon>Ecdysozoa</taxon>
        <taxon>Arthropoda</taxon>
        <taxon>Hexapoda</taxon>
        <taxon>Insecta</taxon>
        <taxon>Pterygota</taxon>
        <taxon>Neoptera</taxon>
        <taxon>Endopterygota</taxon>
        <taxon>Hymenoptera</taxon>
        <taxon>Apocrita</taxon>
        <taxon>Aculeata</taxon>
        <taxon>Apoidea</taxon>
        <taxon>Anthophila</taxon>
        <taxon>Apidae</taxon>
        <taxon>Habropoda</taxon>
    </lineage>
</organism>
<dbReference type="AlphaFoldDB" id="A0A0L7RE42"/>
<evidence type="ECO:0000313" key="2">
    <source>
        <dbReference type="Proteomes" id="UP000053825"/>
    </source>
</evidence>
<protein>
    <submittedName>
        <fullName evidence="1">Uncharacterized protein</fullName>
    </submittedName>
</protein>
<dbReference type="STRING" id="597456.A0A0L7RE42"/>
<reference evidence="1 2" key="1">
    <citation type="submission" date="2015-07" db="EMBL/GenBank/DDBJ databases">
        <title>The genome of Habropoda laboriosa.</title>
        <authorList>
            <person name="Pan H."/>
            <person name="Kapheim K."/>
        </authorList>
    </citation>
    <scope>NUCLEOTIDE SEQUENCE [LARGE SCALE GENOMIC DNA]</scope>
    <source>
        <strain evidence="1">0110345459</strain>
    </source>
</reference>
<gene>
    <name evidence="1" type="ORF">WH47_09656</name>
</gene>
<evidence type="ECO:0000313" key="1">
    <source>
        <dbReference type="EMBL" id="KOC69099.1"/>
    </source>
</evidence>
<sequence length="194" mass="23677">GMEYTKFMYIVLAEAIMRKVQIRTGQRTIRYEKGLRKGRGRDLLKQYLLEKKKGVVKPWTWKGRDDYSKRNGLSQEGLEWHRRQNNDTEKMLGVRNWEVQLQVQYQKIQQPKYNWRFKYYRPVRLPQYLEKDEKQGSQELIARTRCGNTEEANRYWMKEEQRKRILCEEGLESLKHRLEECRGIENKDITLEEL</sequence>
<name>A0A0L7RE42_9HYME</name>
<feature type="non-terminal residue" evidence="1">
    <location>
        <position position="1"/>
    </location>
</feature>
<dbReference type="Proteomes" id="UP000053825">
    <property type="component" value="Unassembled WGS sequence"/>
</dbReference>
<keyword evidence="2" id="KW-1185">Reference proteome</keyword>
<dbReference type="EMBL" id="KQ414613">
    <property type="protein sequence ID" value="KOC69099.1"/>
    <property type="molecule type" value="Genomic_DNA"/>
</dbReference>
<accession>A0A0L7RE42</accession>
<proteinExistence type="predicted"/>